<dbReference type="CDD" id="cd00063">
    <property type="entry name" value="FN3"/>
    <property type="match status" value="1"/>
</dbReference>
<keyword evidence="3 10" id="KW-0732">Signal</keyword>
<keyword evidence="5" id="KW-1133">Transmembrane helix</keyword>
<keyword evidence="2" id="KW-0812">Transmembrane</keyword>
<sequence>MGTPEPASRLRLLASAAIFALFASGISVTAFAAPAAADTAPAETTVPTTVSSDPLAAPQINGVVWDQEIVGDTVYVAGDFTKARPAGVALGVSEVDRTHLLAYDITTGALLPWAPTVNAQVRVLASSPDGTRLYAGGDFTLVNGETHNRIVAFDTASGSVATAFDVGANNRVYAMDATDTTVYFSGHFTSASSNARPGFAAAASAANGTVLPWAPVLENGRAYAVKVSPDGSKVVIGGDFTSANGSNDPGYGLVAVDSSTGASIVPWSVNSTVRNGGLEAAIYSLASDGTSLYGTGYVFGAGGNLEGTFRASWDTGQVEWVADCHGDTYSAAPVGGTVYVAGHAHYCGNIGGFPQTDPWNFQRALAFSTAVAGKNTADPYGYASWDGTPAPAELNWYPGMDAGTYTGQGQGPWSVDADTRYVVYGGEFRNINNKPFQGLVRFAVRSGAPNLDGPRLTGDAFAPKLASPAPGVVTASWLANWDRDNETLTYQVIRDGKTLTPAYTTQQKSRFYDQPTMSFVDSGLTPGQAYTYRLRAIDALGNSAWGSTLSITAASTGTHSAYTSAVMADQPTYYWRLGEAAGATSVSDSVGRSTATRGSGVTFDQAGAILGDPNSAARFSGTSSGRAISQEKVWRDDSFAVEAWFKTSSTTGGKIVGFGSSASGDSSKYDRHIYMNTAGRVLFGVIPQAGSQQILQTAKTYNDDQWHHVVGSMGPDGMQLHLDGRRVGQNTSSTTGGAYWGHWRMGGDSTWSGGKNFNGTIDEVAVYPQPLTSARVLQHFTDSGRTPAAVPASPADAYGAAVYAADPLIFWRLGEASGATANDAGIQGMNGAMVGTYTRGSTGALVGVADTATRFTAGFAAAATQLASTNVYSTEAWFKTGTNRGGRITGFGNSRTGLSSSYDRHVYMQNDGRLVFGVRTNALSTTTLTTAQSFNDDRWHHVVATQSSSGMRLYVDGELSGGNTQASAQSYNGYWRAGGDRTWGSTSSYLDGDIDEFAVYAQAMTAETVLRHYQSGMDIVPNVVPTAAFTLATTDRTVTFDAGTSSDGDGVIASYAWDFGDGLTGEGANPTHEYAAGGSYAVTLTVTDDDGATATATRSVITVDPNVPPTARFTANVNFQTVGFDASTSSDSDGVITEYAWDFGDGRTATGPTASHLYGAAGTYDVTLTITDNRGGSTTEAAAVTAVASPVSIELAADEFERTSTSGWGTASVGGAWTVSSAPNSTVSGGKALLLHSANSTRRATLDSVTGNDLTITGDFAVDKAVVGGSAYAGLNVRQVGSEFYQARLRFQAGGVLAVQFMQGDSTLIANATLPLTYTPGQAVSLKVRASGTSPTTLQAKAWTAGTTEPTGWSLTATSTSAGLQAAGKVGVVSYLSSAVTSVPLTVSLDHYRVATGDGQVPPPNVAPTAAFSGTVDHLTAQFDAHGSSDSDGTIAAYAWDFGDGQTGSGVTASHTYAGPGDFLVKLTVTDDDGATATSTSTVTPTIPEPVRYASDDFSRTVASGWGASTVGGAWQSSVNSSYNVADGRGVFVHATAGTTRRALLPGVSQTGSVTQVAVTVDKDVVAGQTVAGIVGRQVGADFYQGRIRLQPGGSVSLQLMRGSSVILSNTTISGLAFAAGDTLLIKVSVTGTNPTTIAGRIWKAGTPEPLSWQATTTDATAAMQAAGSIGLESYISGTATNIPITVRFDDFLSLEAQ</sequence>
<dbReference type="Proteomes" id="UP001501746">
    <property type="component" value="Unassembled WGS sequence"/>
</dbReference>
<keyword evidence="7" id="KW-1015">Disulfide bond</keyword>
<dbReference type="InterPro" id="IPR022409">
    <property type="entry name" value="PKD/Chitinase_dom"/>
</dbReference>
<keyword evidence="8" id="KW-0326">Glycosidase</keyword>
<dbReference type="Gene3D" id="2.60.40.10">
    <property type="entry name" value="Immunoglobulins"/>
    <property type="match status" value="4"/>
</dbReference>
<accession>A0ABN2MLA7</accession>
<dbReference type="SUPFAM" id="SSF49265">
    <property type="entry name" value="Fibronectin type III"/>
    <property type="match status" value="1"/>
</dbReference>
<feature type="domain" description="Fibronectin type-III" evidence="12">
    <location>
        <begin position="459"/>
        <end position="556"/>
    </location>
</feature>
<keyword evidence="8" id="KW-0378">Hydrolase</keyword>
<dbReference type="InterPro" id="IPR036116">
    <property type="entry name" value="FN3_sf"/>
</dbReference>
<dbReference type="InterPro" id="IPR013320">
    <property type="entry name" value="ConA-like_dom_sf"/>
</dbReference>
<feature type="chain" id="PRO_5045202018" description="PKD domain-containing protein" evidence="10">
    <location>
        <begin position="33"/>
        <end position="1698"/>
    </location>
</feature>
<dbReference type="SUPFAM" id="SSF49899">
    <property type="entry name" value="Concanavalin A-like lectins/glucanases"/>
    <property type="match status" value="2"/>
</dbReference>
<dbReference type="InterPro" id="IPR003961">
    <property type="entry name" value="FN3_dom"/>
</dbReference>
<dbReference type="EMBL" id="BAAANK010000003">
    <property type="protein sequence ID" value="GAA1831350.1"/>
    <property type="molecule type" value="Genomic_DNA"/>
</dbReference>
<evidence type="ECO:0008006" key="15">
    <source>
        <dbReference type="Google" id="ProtNLM"/>
    </source>
</evidence>
<evidence type="ECO:0000256" key="4">
    <source>
        <dbReference type="ARBA" id="ARBA00022737"/>
    </source>
</evidence>
<dbReference type="SUPFAM" id="SSF50998">
    <property type="entry name" value="Quinoprotein alcohol dehydrogenase-like"/>
    <property type="match status" value="1"/>
</dbReference>
<comment type="subcellular location">
    <subcellularLocation>
        <location evidence="1">Membrane</location>
        <topology evidence="1">Multi-pass membrane protein</topology>
    </subcellularLocation>
</comment>
<evidence type="ECO:0000256" key="8">
    <source>
        <dbReference type="ARBA" id="ARBA00023295"/>
    </source>
</evidence>
<evidence type="ECO:0000313" key="13">
    <source>
        <dbReference type="EMBL" id="GAA1831350.1"/>
    </source>
</evidence>
<evidence type="ECO:0000256" key="1">
    <source>
        <dbReference type="ARBA" id="ARBA00004141"/>
    </source>
</evidence>
<evidence type="ECO:0000256" key="6">
    <source>
        <dbReference type="ARBA" id="ARBA00023136"/>
    </source>
</evidence>
<dbReference type="SMART" id="SM00089">
    <property type="entry name" value="PKD"/>
    <property type="match status" value="3"/>
</dbReference>
<dbReference type="InterPro" id="IPR011047">
    <property type="entry name" value="Quinoprotein_ADH-like_sf"/>
</dbReference>
<dbReference type="SUPFAM" id="SSF49299">
    <property type="entry name" value="PKD domain"/>
    <property type="match status" value="3"/>
</dbReference>
<feature type="domain" description="PKD" evidence="11">
    <location>
        <begin position="1105"/>
        <end position="1191"/>
    </location>
</feature>
<keyword evidence="4" id="KW-0677">Repeat</keyword>
<evidence type="ECO:0000259" key="12">
    <source>
        <dbReference type="PROSITE" id="PS50853"/>
    </source>
</evidence>
<dbReference type="Gene3D" id="2.60.120.560">
    <property type="entry name" value="Exo-inulinase, domain 1"/>
    <property type="match status" value="1"/>
</dbReference>
<dbReference type="InterPro" id="IPR000601">
    <property type="entry name" value="PKD_dom"/>
</dbReference>
<dbReference type="RefSeq" id="WP_157427522.1">
    <property type="nucleotide sequence ID" value="NZ_BAAANK010000003.1"/>
</dbReference>
<evidence type="ECO:0000256" key="9">
    <source>
        <dbReference type="ARBA" id="ARBA00023326"/>
    </source>
</evidence>
<feature type="signal peptide" evidence="10">
    <location>
        <begin position="1"/>
        <end position="32"/>
    </location>
</feature>
<name>A0ABN2MLA7_9MICO</name>
<dbReference type="Gene3D" id="2.60.120.200">
    <property type="match status" value="2"/>
</dbReference>
<dbReference type="InterPro" id="IPR035986">
    <property type="entry name" value="PKD_dom_sf"/>
</dbReference>
<organism evidence="13 14">
    <name type="scientific">Agromyces salentinus</name>
    <dbReference type="NCBI Taxonomy" id="269421"/>
    <lineage>
        <taxon>Bacteria</taxon>
        <taxon>Bacillati</taxon>
        <taxon>Actinomycetota</taxon>
        <taxon>Actinomycetes</taxon>
        <taxon>Micrococcales</taxon>
        <taxon>Microbacteriaceae</taxon>
        <taxon>Agromyces</taxon>
    </lineage>
</organism>
<dbReference type="PROSITE" id="PS50093">
    <property type="entry name" value="PKD"/>
    <property type="match status" value="3"/>
</dbReference>
<evidence type="ECO:0000256" key="5">
    <source>
        <dbReference type="ARBA" id="ARBA00022989"/>
    </source>
</evidence>
<keyword evidence="9" id="KW-0119">Carbohydrate metabolism</keyword>
<feature type="domain" description="PKD" evidence="11">
    <location>
        <begin position="1404"/>
        <end position="1484"/>
    </location>
</feature>
<gene>
    <name evidence="13" type="ORF">GCM10009750_14180</name>
</gene>
<evidence type="ECO:0000256" key="7">
    <source>
        <dbReference type="ARBA" id="ARBA00023157"/>
    </source>
</evidence>
<dbReference type="SMART" id="SM00560">
    <property type="entry name" value="LamGL"/>
    <property type="match status" value="1"/>
</dbReference>
<evidence type="ECO:0000256" key="10">
    <source>
        <dbReference type="SAM" id="SignalP"/>
    </source>
</evidence>
<dbReference type="Pfam" id="PF13385">
    <property type="entry name" value="Laminin_G_3"/>
    <property type="match status" value="2"/>
</dbReference>
<dbReference type="InterPro" id="IPR006558">
    <property type="entry name" value="LamG-like"/>
</dbReference>
<protein>
    <recommendedName>
        <fullName evidence="15">PKD domain-containing protein</fullName>
    </recommendedName>
</protein>
<feature type="domain" description="PKD" evidence="11">
    <location>
        <begin position="1021"/>
        <end position="1100"/>
    </location>
</feature>
<dbReference type="Pfam" id="PF18911">
    <property type="entry name" value="PKD_4"/>
    <property type="match status" value="3"/>
</dbReference>
<dbReference type="CDD" id="cd00146">
    <property type="entry name" value="PKD"/>
    <property type="match status" value="3"/>
</dbReference>
<evidence type="ECO:0000256" key="2">
    <source>
        <dbReference type="ARBA" id="ARBA00022692"/>
    </source>
</evidence>
<dbReference type="PANTHER" id="PTHR46730:SF4">
    <property type="entry name" value="POLYCYSTIC KIDNEY DISEASE PROTEIN 1-LIKE 1"/>
    <property type="match status" value="1"/>
</dbReference>
<dbReference type="PROSITE" id="PS50853">
    <property type="entry name" value="FN3"/>
    <property type="match status" value="1"/>
</dbReference>
<keyword evidence="14" id="KW-1185">Reference proteome</keyword>
<comment type="caution">
    <text evidence="13">The sequence shown here is derived from an EMBL/GenBank/DDBJ whole genome shotgun (WGS) entry which is preliminary data.</text>
</comment>
<evidence type="ECO:0000313" key="14">
    <source>
        <dbReference type="Proteomes" id="UP001501746"/>
    </source>
</evidence>
<reference evidence="13 14" key="1">
    <citation type="journal article" date="2019" name="Int. J. Syst. Evol. Microbiol.">
        <title>The Global Catalogue of Microorganisms (GCM) 10K type strain sequencing project: providing services to taxonomists for standard genome sequencing and annotation.</title>
        <authorList>
            <consortium name="The Broad Institute Genomics Platform"/>
            <consortium name="The Broad Institute Genome Sequencing Center for Infectious Disease"/>
            <person name="Wu L."/>
            <person name="Ma J."/>
        </authorList>
    </citation>
    <scope>NUCLEOTIDE SEQUENCE [LARGE SCALE GENOMIC DNA]</scope>
    <source>
        <strain evidence="13 14">JCM 14323</strain>
    </source>
</reference>
<evidence type="ECO:0000256" key="3">
    <source>
        <dbReference type="ARBA" id="ARBA00022729"/>
    </source>
</evidence>
<keyword evidence="9" id="KW-0624">Polysaccharide degradation</keyword>
<evidence type="ECO:0000259" key="11">
    <source>
        <dbReference type="PROSITE" id="PS50093"/>
    </source>
</evidence>
<keyword evidence="6" id="KW-0472">Membrane</keyword>
<dbReference type="PANTHER" id="PTHR46730">
    <property type="entry name" value="POLYCYSTIN-1"/>
    <property type="match status" value="1"/>
</dbReference>
<proteinExistence type="predicted"/>
<dbReference type="InterPro" id="IPR013783">
    <property type="entry name" value="Ig-like_fold"/>
</dbReference>